<accession>A0A0N4UH87</accession>
<dbReference type="OrthoDB" id="5842261at2759"/>
<evidence type="ECO:0000256" key="1">
    <source>
        <dbReference type="SAM" id="SignalP"/>
    </source>
</evidence>
<protein>
    <submittedName>
        <fullName evidence="5">Activin_recp domain-containing protein</fullName>
    </submittedName>
</protein>
<dbReference type="Proteomes" id="UP000274756">
    <property type="component" value="Unassembled WGS sequence"/>
</dbReference>
<feature type="signal peptide" evidence="1">
    <location>
        <begin position="1"/>
        <end position="22"/>
    </location>
</feature>
<dbReference type="EMBL" id="UYYG01000023">
    <property type="protein sequence ID" value="VDN51537.1"/>
    <property type="molecule type" value="Genomic_DNA"/>
</dbReference>
<evidence type="ECO:0000313" key="2">
    <source>
        <dbReference type="EMBL" id="VDN51537.1"/>
    </source>
</evidence>
<reference evidence="2 4" key="2">
    <citation type="submission" date="2018-11" db="EMBL/GenBank/DDBJ databases">
        <authorList>
            <consortium name="Pathogen Informatics"/>
        </authorList>
    </citation>
    <scope>NUCLEOTIDE SEQUENCE [LARGE SCALE GENOMIC DNA]</scope>
</reference>
<evidence type="ECO:0000313" key="3">
    <source>
        <dbReference type="Proteomes" id="UP000038040"/>
    </source>
</evidence>
<organism evidence="3 5">
    <name type="scientific">Dracunculus medinensis</name>
    <name type="common">Guinea worm</name>
    <dbReference type="NCBI Taxonomy" id="318479"/>
    <lineage>
        <taxon>Eukaryota</taxon>
        <taxon>Metazoa</taxon>
        <taxon>Ecdysozoa</taxon>
        <taxon>Nematoda</taxon>
        <taxon>Chromadorea</taxon>
        <taxon>Rhabditida</taxon>
        <taxon>Spirurina</taxon>
        <taxon>Dracunculoidea</taxon>
        <taxon>Dracunculidae</taxon>
        <taxon>Dracunculus</taxon>
    </lineage>
</organism>
<keyword evidence="4" id="KW-1185">Reference proteome</keyword>
<proteinExistence type="predicted"/>
<evidence type="ECO:0000313" key="5">
    <source>
        <dbReference type="WBParaSite" id="DME_0000689601-mRNA-1"/>
    </source>
</evidence>
<dbReference type="WBParaSite" id="DME_0000689601-mRNA-1">
    <property type="protein sequence ID" value="DME_0000689601-mRNA-1"/>
    <property type="gene ID" value="DME_0000689601"/>
</dbReference>
<reference evidence="5" key="1">
    <citation type="submission" date="2017-02" db="UniProtKB">
        <authorList>
            <consortium name="WormBaseParasite"/>
        </authorList>
    </citation>
    <scope>IDENTIFICATION</scope>
</reference>
<dbReference type="Proteomes" id="UP000038040">
    <property type="component" value="Unplaced"/>
</dbReference>
<name>A0A0N4UH87_DRAME</name>
<gene>
    <name evidence="2" type="ORF">DME_LOCUS1510</name>
</gene>
<evidence type="ECO:0000313" key="4">
    <source>
        <dbReference type="Proteomes" id="UP000274756"/>
    </source>
</evidence>
<sequence>MELCGKLFLLTLISPLILTTNAIKCYSKSQLQVVECSSINCIKQTLGLDTVRYCDGTGGLSICQTYHISDSCESIPHLGNICCCSNHLCNAANGLSLHIAIISFVLELFL</sequence>
<keyword evidence="1" id="KW-0732">Signal</keyword>
<feature type="chain" id="PRO_5041039207" evidence="1">
    <location>
        <begin position="23"/>
        <end position="110"/>
    </location>
</feature>
<dbReference type="AlphaFoldDB" id="A0A0N4UH87"/>